<feature type="chain" id="PRO_5046484717" evidence="1">
    <location>
        <begin position="33"/>
        <end position="373"/>
    </location>
</feature>
<organism evidence="3 4">
    <name type="scientific">Tessaracoccus palaemonis</name>
    <dbReference type="NCBI Taxonomy" id="2829499"/>
    <lineage>
        <taxon>Bacteria</taxon>
        <taxon>Bacillati</taxon>
        <taxon>Actinomycetota</taxon>
        <taxon>Actinomycetes</taxon>
        <taxon>Propionibacteriales</taxon>
        <taxon>Propionibacteriaceae</taxon>
        <taxon>Tessaracoccus</taxon>
    </lineage>
</organism>
<evidence type="ECO:0000259" key="2">
    <source>
        <dbReference type="Pfam" id="PF03734"/>
    </source>
</evidence>
<dbReference type="Proteomes" id="UP000824504">
    <property type="component" value="Chromosome"/>
</dbReference>
<feature type="domain" description="L,D-TPase catalytic" evidence="2">
    <location>
        <begin position="232"/>
        <end position="371"/>
    </location>
</feature>
<dbReference type="Pfam" id="PF03734">
    <property type="entry name" value="YkuD"/>
    <property type="match status" value="1"/>
</dbReference>
<evidence type="ECO:0000313" key="4">
    <source>
        <dbReference type="Proteomes" id="UP000824504"/>
    </source>
</evidence>
<dbReference type="RefSeq" id="WP_219082610.1">
    <property type="nucleotide sequence ID" value="NZ_CP079216.1"/>
</dbReference>
<proteinExistence type="predicted"/>
<protein>
    <submittedName>
        <fullName evidence="3">L,D-transpeptidase family protein</fullName>
    </submittedName>
</protein>
<dbReference type="PANTHER" id="PTHR38589">
    <property type="entry name" value="BLR0621 PROTEIN"/>
    <property type="match status" value="1"/>
</dbReference>
<accession>A0ABX8SLP6</accession>
<keyword evidence="1" id="KW-0732">Signal</keyword>
<reference evidence="3 4" key="1">
    <citation type="submission" date="2021-07" db="EMBL/GenBank/DDBJ databases">
        <title>complete genome sequencing of Tessaracoccus sp.J1M15.</title>
        <authorList>
            <person name="Bae J.-W."/>
            <person name="Kim D.-y."/>
        </authorList>
    </citation>
    <scope>NUCLEOTIDE SEQUENCE [LARGE SCALE GENOMIC DNA]</scope>
    <source>
        <strain evidence="3 4">J1M15</strain>
    </source>
</reference>
<gene>
    <name evidence="3" type="ORF">KDB89_00880</name>
</gene>
<evidence type="ECO:0000256" key="1">
    <source>
        <dbReference type="SAM" id="SignalP"/>
    </source>
</evidence>
<dbReference type="EMBL" id="CP079216">
    <property type="protein sequence ID" value="QXT63078.1"/>
    <property type="molecule type" value="Genomic_DNA"/>
</dbReference>
<keyword evidence="4" id="KW-1185">Reference proteome</keyword>
<evidence type="ECO:0000313" key="3">
    <source>
        <dbReference type="EMBL" id="QXT63078.1"/>
    </source>
</evidence>
<sequence>MYPRVRPNAGRLLAAALLSLALFASLMPAASAAPPLGGGSLGLPADDSSPTVYLRAERSGVKVYNAARTKVIKTLVRGAKVSATKTVSSGYRKLTSGHWVRNSDLYVSTHLYMRTTVDGVHAYAAVGGSVVKVLDKGTVVRMTHTVVGGYRQTSAGNWIRNGHLAQTGSSGTWGSCTVTLGGVKLAVDSEAGHLVTVNGTSGSYAIVTLWDRASGVKCSFTKMGSEKGRVGARGIVADAKRKQDTFTTPAGTYTMTQGFSVGSVPRTKGVSWRKVDGNDYWVQDNDSVYYNEYRSGTSGFDTSDAEHLIDYKTEYRYAIVIDFNLEKVRKKGAGIFLHVNGDGATAGCVSVSKSFMVDIVHAVDSGDLISIKA</sequence>
<dbReference type="PANTHER" id="PTHR38589:SF1">
    <property type="entry name" value="BLR0621 PROTEIN"/>
    <property type="match status" value="1"/>
</dbReference>
<name>A0ABX8SLP6_9ACTN</name>
<feature type="signal peptide" evidence="1">
    <location>
        <begin position="1"/>
        <end position="32"/>
    </location>
</feature>
<dbReference type="InterPro" id="IPR005490">
    <property type="entry name" value="LD_TPept_cat_dom"/>
</dbReference>